<protein>
    <recommendedName>
        <fullName evidence="4">Phosphotyrosine protein phosphatase I domain-containing protein</fullName>
    </recommendedName>
</protein>
<evidence type="ECO:0000259" key="4">
    <source>
        <dbReference type="SMART" id="SM00226"/>
    </source>
</evidence>
<comment type="similarity">
    <text evidence="1">Belongs to the LytR/CpsA/Psr (LCP) family.</text>
</comment>
<dbReference type="InterPro" id="IPR050922">
    <property type="entry name" value="LytR/CpsA/Psr_CW_biosynth"/>
</dbReference>
<dbReference type="SUPFAM" id="SSF52788">
    <property type="entry name" value="Phosphotyrosine protein phosphatases I"/>
    <property type="match status" value="1"/>
</dbReference>
<evidence type="ECO:0000313" key="5">
    <source>
        <dbReference type="EMBL" id="GCE78151.1"/>
    </source>
</evidence>
<dbReference type="Gene3D" id="3.40.630.190">
    <property type="entry name" value="LCP protein"/>
    <property type="match status" value="1"/>
</dbReference>
<gene>
    <name evidence="5" type="ORF">CBZ_32070</name>
</gene>
<accession>A0A402DVI6</accession>
<dbReference type="RefSeq" id="WP_130782796.1">
    <property type="nucleotide sequence ID" value="NZ_BIMR01000319.1"/>
</dbReference>
<dbReference type="Pfam" id="PF01451">
    <property type="entry name" value="LMWPc"/>
    <property type="match status" value="1"/>
</dbReference>
<evidence type="ECO:0000313" key="6">
    <source>
        <dbReference type="Proteomes" id="UP000289954"/>
    </source>
</evidence>
<dbReference type="Pfam" id="PF03816">
    <property type="entry name" value="LytR_cpsA_psr"/>
    <property type="match status" value="1"/>
</dbReference>
<dbReference type="Proteomes" id="UP000289954">
    <property type="component" value="Unassembled WGS sequence"/>
</dbReference>
<keyword evidence="6" id="KW-1185">Reference proteome</keyword>
<reference evidence="5 6" key="1">
    <citation type="submission" date="2019-01" db="EMBL/GenBank/DDBJ databases">
        <title>Draft genome sequence of Cellulomonas takizawaensis strain TKZ-21.</title>
        <authorList>
            <person name="Yamamura H."/>
            <person name="Hayashi T."/>
            <person name="Hamada M."/>
            <person name="Serisawa Y."/>
            <person name="Matsuyama K."/>
            <person name="Nakagawa Y."/>
            <person name="Otoguro M."/>
            <person name="Yanagida F."/>
            <person name="Hayakawa M."/>
        </authorList>
    </citation>
    <scope>NUCLEOTIDE SEQUENCE [LARGE SCALE GENOMIC DNA]</scope>
    <source>
        <strain evidence="5 6">NBRC12680</strain>
    </source>
</reference>
<dbReference type="InterPro" id="IPR004474">
    <property type="entry name" value="LytR_CpsA_psr"/>
</dbReference>
<keyword evidence="3" id="KW-0812">Transmembrane</keyword>
<comment type="caution">
    <text evidence="5">The sequence shown here is derived from an EMBL/GenBank/DDBJ whole genome shotgun (WGS) entry which is preliminary data.</text>
</comment>
<evidence type="ECO:0000256" key="2">
    <source>
        <dbReference type="SAM" id="MobiDB-lite"/>
    </source>
</evidence>
<sequence length="551" mass="56551">MSPSPRVAPPSPDARRFDVLVVGSSNTCRSPAAERLLHARLGGDGTVGFASAGTHATPGAPLDAGVAHLLVAADLPVDGFAARELAPQDVRAADLVLTTSRAERAEVVRAVPAAVRRTFTLRELARVAATLSASALPGEGTADRLDALVAGAQRHRGPTPPDAEADDDVLDAEGLDDRGHQAAWQEVLAAVEGIAHAVRPAPAPGEPDAPPPVVPAPASPGGPPRRARRVGRVVLASVVALLVVVAVGAIVALDRLDARVQRFPDPFAALPTRPAPYVPPDPDAASRPPMTVLVLGSAEDAAASGPAAWADAANLTDVVMLAHVSGDRTRAQVVLLPPDLWVDVPGRGPGTLRSAFGLAGPTGAVEAVESLVDVRLDHVALTHATTFGRVTQTLGGVDVDVPQDLVARGRVLVPAGPHRLSGDLALLWMEGSTDDVERTLRAQAWLEAIVTRLGDPGVRGDPAVWTELLGVLSASVAVDESLDSGAMLGLVTSLRRLGPGDVDVVAAPTTLGTAPDGTPVLVPDAAPFDALMDALRADTLHELLDEQAPAS</sequence>
<dbReference type="PANTHER" id="PTHR33392">
    <property type="entry name" value="POLYISOPRENYL-TEICHOIC ACID--PEPTIDOGLYCAN TEICHOIC ACID TRANSFERASE TAGU"/>
    <property type="match status" value="1"/>
</dbReference>
<dbReference type="OrthoDB" id="9782542at2"/>
<evidence type="ECO:0000256" key="1">
    <source>
        <dbReference type="ARBA" id="ARBA00006068"/>
    </source>
</evidence>
<name>A0A402DVI6_9CELL</name>
<dbReference type="InterPro" id="IPR036196">
    <property type="entry name" value="Ptyr_pPase_sf"/>
</dbReference>
<feature type="region of interest" description="Disordered" evidence="2">
    <location>
        <begin position="199"/>
        <end position="224"/>
    </location>
</feature>
<evidence type="ECO:0000256" key="3">
    <source>
        <dbReference type="SAM" id="Phobius"/>
    </source>
</evidence>
<keyword evidence="3" id="KW-1133">Transmembrane helix</keyword>
<feature type="transmembrane region" description="Helical" evidence="3">
    <location>
        <begin position="233"/>
        <end position="253"/>
    </location>
</feature>
<keyword evidence="3" id="KW-0472">Membrane</keyword>
<organism evidence="5 6">
    <name type="scientific">Cellulomonas biazotea</name>
    <dbReference type="NCBI Taxonomy" id="1709"/>
    <lineage>
        <taxon>Bacteria</taxon>
        <taxon>Bacillati</taxon>
        <taxon>Actinomycetota</taxon>
        <taxon>Actinomycetes</taxon>
        <taxon>Micrococcales</taxon>
        <taxon>Cellulomonadaceae</taxon>
        <taxon>Cellulomonas</taxon>
    </lineage>
</organism>
<proteinExistence type="inferred from homology"/>
<dbReference type="InterPro" id="IPR023485">
    <property type="entry name" value="Ptyr_pPase"/>
</dbReference>
<dbReference type="PANTHER" id="PTHR33392:SF6">
    <property type="entry name" value="POLYISOPRENYL-TEICHOIC ACID--PEPTIDOGLYCAN TEICHOIC ACID TRANSFERASE TAGU"/>
    <property type="match status" value="1"/>
</dbReference>
<dbReference type="AlphaFoldDB" id="A0A402DVI6"/>
<dbReference type="Gene3D" id="3.40.50.2300">
    <property type="match status" value="1"/>
</dbReference>
<dbReference type="SMART" id="SM00226">
    <property type="entry name" value="LMWPc"/>
    <property type="match status" value="1"/>
</dbReference>
<feature type="compositionally biased region" description="Pro residues" evidence="2">
    <location>
        <begin position="201"/>
        <end position="223"/>
    </location>
</feature>
<dbReference type="EMBL" id="BIMR01000319">
    <property type="protein sequence ID" value="GCE78151.1"/>
    <property type="molecule type" value="Genomic_DNA"/>
</dbReference>
<feature type="domain" description="Phosphotyrosine protein phosphatase I" evidence="4">
    <location>
        <begin position="17"/>
        <end position="134"/>
    </location>
</feature>